<evidence type="ECO:0000313" key="5">
    <source>
        <dbReference type="EMBL" id="KAJ9160998.1"/>
    </source>
</evidence>
<dbReference type="Gene3D" id="1.20.1250.20">
    <property type="entry name" value="MFS general substrate transporter like domains"/>
    <property type="match status" value="2"/>
</dbReference>
<feature type="transmembrane region" description="Helical" evidence="4">
    <location>
        <begin position="374"/>
        <end position="394"/>
    </location>
</feature>
<feature type="transmembrane region" description="Helical" evidence="4">
    <location>
        <begin position="166"/>
        <end position="185"/>
    </location>
</feature>
<dbReference type="GO" id="GO:0022857">
    <property type="term" value="F:transmembrane transporter activity"/>
    <property type="evidence" value="ECO:0007669"/>
    <property type="project" value="InterPro"/>
</dbReference>
<protein>
    <submittedName>
        <fullName evidence="5">MFS general substrate transporter</fullName>
    </submittedName>
</protein>
<comment type="subcellular location">
    <subcellularLocation>
        <location evidence="1">Cell inner membrane</location>
        <topology evidence="1">Multi-pass membrane protein</topology>
    </subcellularLocation>
</comment>
<feature type="transmembrane region" description="Helical" evidence="4">
    <location>
        <begin position="400"/>
        <end position="419"/>
    </location>
</feature>
<comment type="caution">
    <text evidence="5">The sequence shown here is derived from an EMBL/GenBank/DDBJ whole genome shotgun (WGS) entry which is preliminary data.</text>
</comment>
<organism evidence="5 6">
    <name type="scientific">Coniochaeta hoffmannii</name>
    <dbReference type="NCBI Taxonomy" id="91930"/>
    <lineage>
        <taxon>Eukaryota</taxon>
        <taxon>Fungi</taxon>
        <taxon>Dikarya</taxon>
        <taxon>Ascomycota</taxon>
        <taxon>Pezizomycotina</taxon>
        <taxon>Sordariomycetes</taxon>
        <taxon>Sordariomycetidae</taxon>
        <taxon>Coniochaetales</taxon>
        <taxon>Coniochaetaceae</taxon>
        <taxon>Coniochaeta</taxon>
    </lineage>
</organism>
<evidence type="ECO:0000256" key="1">
    <source>
        <dbReference type="ARBA" id="ARBA00004429"/>
    </source>
</evidence>
<evidence type="ECO:0000313" key="6">
    <source>
        <dbReference type="Proteomes" id="UP001174691"/>
    </source>
</evidence>
<reference evidence="5" key="1">
    <citation type="submission" date="2022-07" db="EMBL/GenBank/DDBJ databases">
        <title>Fungi with potential for degradation of polypropylene.</title>
        <authorList>
            <person name="Gostincar C."/>
        </authorList>
    </citation>
    <scope>NUCLEOTIDE SEQUENCE</scope>
    <source>
        <strain evidence="5">EXF-13287</strain>
    </source>
</reference>
<feature type="region of interest" description="Disordered" evidence="3">
    <location>
        <begin position="451"/>
        <end position="482"/>
    </location>
</feature>
<feature type="transmembrane region" description="Helical" evidence="4">
    <location>
        <begin position="197"/>
        <end position="217"/>
    </location>
</feature>
<feature type="transmembrane region" description="Helical" evidence="4">
    <location>
        <begin position="99"/>
        <end position="118"/>
    </location>
</feature>
<dbReference type="GO" id="GO:0005886">
    <property type="term" value="C:plasma membrane"/>
    <property type="evidence" value="ECO:0007669"/>
    <property type="project" value="UniProtKB-SubCell"/>
</dbReference>
<dbReference type="InterPro" id="IPR050375">
    <property type="entry name" value="MFS_TsgA-like"/>
</dbReference>
<dbReference type="AlphaFoldDB" id="A0AA38S520"/>
<keyword evidence="4" id="KW-0812">Transmembrane</keyword>
<dbReference type="InterPro" id="IPR036259">
    <property type="entry name" value="MFS_trans_sf"/>
</dbReference>
<feature type="transmembrane region" description="Helical" evidence="4">
    <location>
        <begin position="315"/>
        <end position="332"/>
    </location>
</feature>
<keyword evidence="2" id="KW-1003">Cell membrane</keyword>
<evidence type="ECO:0000256" key="4">
    <source>
        <dbReference type="SAM" id="Phobius"/>
    </source>
</evidence>
<gene>
    <name evidence="5" type="ORF">NKR19_g2673</name>
</gene>
<dbReference type="PANTHER" id="PTHR43702:SF3">
    <property type="entry name" value="PROTEIN TSGA"/>
    <property type="match status" value="1"/>
</dbReference>
<dbReference type="SUPFAM" id="SSF103473">
    <property type="entry name" value="MFS general substrate transporter"/>
    <property type="match status" value="1"/>
</dbReference>
<dbReference type="PANTHER" id="PTHR43702">
    <property type="entry name" value="L-FUCOSE-PROTON SYMPORTER"/>
    <property type="match status" value="1"/>
</dbReference>
<feature type="transmembrane region" description="Helical" evidence="4">
    <location>
        <begin position="71"/>
        <end position="92"/>
    </location>
</feature>
<accession>A0AA38S520</accession>
<evidence type="ECO:0000256" key="3">
    <source>
        <dbReference type="SAM" id="MobiDB-lite"/>
    </source>
</evidence>
<proteinExistence type="predicted"/>
<keyword evidence="4" id="KW-0472">Membrane</keyword>
<keyword evidence="4" id="KW-1133">Transmembrane helix</keyword>
<dbReference type="Proteomes" id="UP001174691">
    <property type="component" value="Unassembled WGS sequence"/>
</dbReference>
<evidence type="ECO:0000256" key="2">
    <source>
        <dbReference type="ARBA" id="ARBA00022475"/>
    </source>
</evidence>
<dbReference type="InterPro" id="IPR011701">
    <property type="entry name" value="MFS"/>
</dbReference>
<feature type="transmembrane region" description="Helical" evidence="4">
    <location>
        <begin position="31"/>
        <end position="51"/>
    </location>
</feature>
<dbReference type="Pfam" id="PF07690">
    <property type="entry name" value="MFS_1"/>
    <property type="match status" value="1"/>
</dbReference>
<feature type="transmembrane region" description="Helical" evidence="4">
    <location>
        <begin position="338"/>
        <end position="362"/>
    </location>
</feature>
<keyword evidence="6" id="KW-1185">Reference proteome</keyword>
<feature type="transmembrane region" description="Helical" evidence="4">
    <location>
        <begin position="249"/>
        <end position="273"/>
    </location>
</feature>
<feature type="compositionally biased region" description="Polar residues" evidence="3">
    <location>
        <begin position="473"/>
        <end position="482"/>
    </location>
</feature>
<sequence>MFSKGFWKRRSLRVADDKTTTAAELTLRGSIYPICLVTILFFLWGFSYGLLDTLNKHFQNTLNINKARSSGLQVAYFGAYPLASLGHAAWILRHFGYRAVFIWGLFLYGLGALLAIPAIKAKSFGGFCTCIFIIGNGLGSLETAANPYITVCGPPKYAEIRINISQAFNGIGTVIAPVLGSYVFFAFDDTRALQNVQWVYLAIACFVFLLAGVFYLSDIPEVTDADMAFQAAETHAGEDDKPFRKQYRLFHAAFAEFCYTGAQIAIASYFINYVHDTRPGTLDTLSAKFLSGAQAAFAIGRFGGAGMMHFVRPRWVFLVFMTMCIVFIAPSITQRGNVGMSMLYVTLFFESIIFPTIMALGMRGLGRHTKRGSGWIVAGVFGGACVPPLTGAVADMHGTGLAMVVPLCFFVAAWTYALAVNFWPWYRDTADAFTTTKIGLTERHADEEVGGIVADGEKVGSGGGGAQHEEATETSPEISRKQ</sequence>
<dbReference type="EMBL" id="JANBVN010000028">
    <property type="protein sequence ID" value="KAJ9160998.1"/>
    <property type="molecule type" value="Genomic_DNA"/>
</dbReference>
<name>A0AA38S520_9PEZI</name>